<evidence type="ECO:0000256" key="5">
    <source>
        <dbReference type="ARBA" id="ARBA00022553"/>
    </source>
</evidence>
<evidence type="ECO:0000256" key="9">
    <source>
        <dbReference type="ARBA" id="ARBA00023242"/>
    </source>
</evidence>
<protein>
    <recommendedName>
        <fullName evidence="17">Cyclin N-terminal domain-containing protein</fullName>
    </recommendedName>
</protein>
<comment type="caution">
    <text evidence="15">The sequence shown here is derived from an EMBL/GenBank/DDBJ whole genome shotgun (WGS) entry which is preliminary data.</text>
</comment>
<dbReference type="InterPro" id="IPR013763">
    <property type="entry name" value="Cyclin-like_dom"/>
</dbReference>
<comment type="similarity">
    <text evidence="3">Belongs to the cyclin family. Cyclin D subfamily.</text>
</comment>
<keyword evidence="9" id="KW-0539">Nucleus</keyword>
<keyword evidence="16" id="KW-1185">Reference proteome</keyword>
<dbReference type="Pfam" id="PF00134">
    <property type="entry name" value="Cyclin_N"/>
    <property type="match status" value="1"/>
</dbReference>
<dbReference type="Proteomes" id="UP001239994">
    <property type="component" value="Unassembled WGS sequence"/>
</dbReference>
<evidence type="ECO:0000256" key="2">
    <source>
        <dbReference type="ARBA" id="ARBA00004496"/>
    </source>
</evidence>
<sequence length="635" mass="70751">MEGPSAWIRVTELFGDLRELFGDLRELFGDLRELFGDLRELFGDLRELFGDLRELFGDLRELFGDLRELFGDLRELFEDVARSNDGDRSLCSRTWLLPNTSGAGIVWDNRTAWDLVDERISTKAARLEKLDWAHILRDLYPQGPKSSGTCVLRGPHPQAPTYSGTHILRGPHPQRAVSSGAHILRDPHSQGPVSSGTQILRDPHPQGPTSSGTCVIKYPHPQGPVSSGAHILRDLCPQGPTSSGTHILINLCPQGPVSSGPYILRDLCPQRPTSSGTCFIKAPTGVEPKECHLAVVYVLWDNAVSSFSPVRVDGQERHSPGALLRGASSSGADSTSQHPRDSQQPTARRRMEDQPQCKRAYQDPHLLSDRALQTLLSTEDNYLPSTNYFKCVQNEVAPYMRRVVATWLLEVCEEQKCEEDVFPLAINYLDRFLSIERMKKTRLQLLGAACMFLASKMKETVPLSAEKLCIYTDNSVRPDELLSMELLVLNKLKWDLASVTPHDFIEYFLFKLPVHEDAKHTLRKHAQTFVALCATDVKFIAHPPSMIASSCVAAAMQGLHMKALDGRVSPHTITDYLAKVIHSDPDCLRACQDQIEALLEASLRQAHQTVSTETKGLEKEVDLSSTPTDVRDVNI</sequence>
<dbReference type="Gene3D" id="1.10.472.10">
    <property type="entry name" value="Cyclin-like"/>
    <property type="match status" value="2"/>
</dbReference>
<evidence type="ECO:0000259" key="13">
    <source>
        <dbReference type="SMART" id="SM00385"/>
    </source>
</evidence>
<dbReference type="GO" id="GO:0005737">
    <property type="term" value="C:cytoplasm"/>
    <property type="evidence" value="ECO:0007669"/>
    <property type="project" value="UniProtKB-SubCell"/>
</dbReference>
<keyword evidence="4" id="KW-0963">Cytoplasm</keyword>
<evidence type="ECO:0000256" key="8">
    <source>
        <dbReference type="ARBA" id="ARBA00023127"/>
    </source>
</evidence>
<dbReference type="GO" id="GO:0051301">
    <property type="term" value="P:cell division"/>
    <property type="evidence" value="ECO:0007669"/>
    <property type="project" value="UniProtKB-KW"/>
</dbReference>
<evidence type="ECO:0000256" key="3">
    <source>
        <dbReference type="ARBA" id="ARBA00009065"/>
    </source>
</evidence>
<dbReference type="SMART" id="SM01332">
    <property type="entry name" value="Cyclin_C"/>
    <property type="match status" value="1"/>
</dbReference>
<dbReference type="SUPFAM" id="SSF47954">
    <property type="entry name" value="Cyclin-like"/>
    <property type="match status" value="2"/>
</dbReference>
<feature type="region of interest" description="Disordered" evidence="12">
    <location>
        <begin position="184"/>
        <end position="219"/>
    </location>
</feature>
<evidence type="ECO:0000256" key="11">
    <source>
        <dbReference type="RuleBase" id="RU000383"/>
    </source>
</evidence>
<keyword evidence="8 11" id="KW-0195">Cyclin</keyword>
<dbReference type="InterPro" id="IPR048258">
    <property type="entry name" value="Cyclins_cyclin-box"/>
</dbReference>
<accession>A0AAD9E784</accession>
<dbReference type="SMART" id="SM00385">
    <property type="entry name" value="CYCLIN"/>
    <property type="match status" value="1"/>
</dbReference>
<evidence type="ECO:0000256" key="6">
    <source>
        <dbReference type="ARBA" id="ARBA00022618"/>
    </source>
</evidence>
<evidence type="ECO:0000256" key="10">
    <source>
        <dbReference type="ARBA" id="ARBA00023306"/>
    </source>
</evidence>
<dbReference type="PANTHER" id="PTHR10177">
    <property type="entry name" value="CYCLINS"/>
    <property type="match status" value="1"/>
</dbReference>
<gene>
    <name evidence="15" type="ORF">P4O66_020636</name>
</gene>
<evidence type="ECO:0000256" key="7">
    <source>
        <dbReference type="ARBA" id="ARBA00022843"/>
    </source>
</evidence>
<evidence type="ECO:0008006" key="17">
    <source>
        <dbReference type="Google" id="ProtNLM"/>
    </source>
</evidence>
<dbReference type="AlphaFoldDB" id="A0AAD9E784"/>
<dbReference type="InterPro" id="IPR006671">
    <property type="entry name" value="Cyclin_N"/>
</dbReference>
<comment type="subcellular location">
    <subcellularLocation>
        <location evidence="2">Cytoplasm</location>
    </subcellularLocation>
    <subcellularLocation>
        <location evidence="1">Nucleus</location>
    </subcellularLocation>
</comment>
<evidence type="ECO:0000259" key="14">
    <source>
        <dbReference type="SMART" id="SM01332"/>
    </source>
</evidence>
<organism evidence="15 16">
    <name type="scientific">Electrophorus voltai</name>
    <dbReference type="NCBI Taxonomy" id="2609070"/>
    <lineage>
        <taxon>Eukaryota</taxon>
        <taxon>Metazoa</taxon>
        <taxon>Chordata</taxon>
        <taxon>Craniata</taxon>
        <taxon>Vertebrata</taxon>
        <taxon>Euteleostomi</taxon>
        <taxon>Actinopterygii</taxon>
        <taxon>Neopterygii</taxon>
        <taxon>Teleostei</taxon>
        <taxon>Ostariophysi</taxon>
        <taxon>Gymnotiformes</taxon>
        <taxon>Gymnotoidei</taxon>
        <taxon>Gymnotidae</taxon>
        <taxon>Electrophorus</taxon>
    </lineage>
</organism>
<keyword evidence="5" id="KW-0597">Phosphoprotein</keyword>
<keyword evidence="6" id="KW-0132">Cell division</keyword>
<evidence type="ECO:0000256" key="4">
    <source>
        <dbReference type="ARBA" id="ARBA00022490"/>
    </source>
</evidence>
<proteinExistence type="inferred from homology"/>
<keyword evidence="7" id="KW-0832">Ubl conjugation</keyword>
<evidence type="ECO:0000313" key="16">
    <source>
        <dbReference type="Proteomes" id="UP001239994"/>
    </source>
</evidence>
<dbReference type="InterPro" id="IPR036915">
    <property type="entry name" value="Cyclin-like_sf"/>
</dbReference>
<evidence type="ECO:0000256" key="12">
    <source>
        <dbReference type="SAM" id="MobiDB-lite"/>
    </source>
</evidence>
<reference evidence="15" key="1">
    <citation type="submission" date="2023-03" db="EMBL/GenBank/DDBJ databases">
        <title>Electrophorus voltai genome.</title>
        <authorList>
            <person name="Bian C."/>
        </authorList>
    </citation>
    <scope>NUCLEOTIDE SEQUENCE</scope>
    <source>
        <strain evidence="15">CB-2022</strain>
        <tissue evidence="15">Muscle</tissue>
    </source>
</reference>
<feature type="domain" description="Cyclin C-terminal" evidence="14">
    <location>
        <begin position="499"/>
        <end position="627"/>
    </location>
</feature>
<evidence type="ECO:0000256" key="1">
    <source>
        <dbReference type="ARBA" id="ARBA00004123"/>
    </source>
</evidence>
<dbReference type="InterPro" id="IPR039361">
    <property type="entry name" value="Cyclin"/>
</dbReference>
<dbReference type="EMBL" id="JAROKS010000004">
    <property type="protein sequence ID" value="KAK1804647.1"/>
    <property type="molecule type" value="Genomic_DNA"/>
</dbReference>
<feature type="region of interest" description="Disordered" evidence="12">
    <location>
        <begin position="609"/>
        <end position="635"/>
    </location>
</feature>
<feature type="region of interest" description="Disordered" evidence="12">
    <location>
        <begin position="311"/>
        <end position="359"/>
    </location>
</feature>
<dbReference type="FunFam" id="1.10.472.10:FF:000120">
    <property type="entry name" value="G1/S-specific cyclin-D1"/>
    <property type="match status" value="1"/>
</dbReference>
<keyword evidence="10" id="KW-0131">Cell cycle</keyword>
<name>A0AAD9E784_9TELE</name>
<dbReference type="PROSITE" id="PS00292">
    <property type="entry name" value="CYCLINS"/>
    <property type="match status" value="1"/>
</dbReference>
<feature type="compositionally biased region" description="Polar residues" evidence="12">
    <location>
        <begin position="327"/>
        <end position="346"/>
    </location>
</feature>
<feature type="domain" description="Cyclin-like" evidence="13">
    <location>
        <begin position="406"/>
        <end position="490"/>
    </location>
</feature>
<dbReference type="Pfam" id="PF02984">
    <property type="entry name" value="Cyclin_C"/>
    <property type="match status" value="1"/>
</dbReference>
<dbReference type="GO" id="GO:0005634">
    <property type="term" value="C:nucleus"/>
    <property type="evidence" value="ECO:0007669"/>
    <property type="project" value="UniProtKB-SubCell"/>
</dbReference>
<feature type="compositionally biased region" description="Basic and acidic residues" evidence="12">
    <location>
        <begin position="349"/>
        <end position="359"/>
    </location>
</feature>
<dbReference type="InterPro" id="IPR004367">
    <property type="entry name" value="Cyclin_C-dom"/>
</dbReference>
<evidence type="ECO:0000313" key="15">
    <source>
        <dbReference type="EMBL" id="KAK1804647.1"/>
    </source>
</evidence>